<dbReference type="SFLD" id="SFLDF00272">
    <property type="entry name" value="biotin_synthase"/>
    <property type="match status" value="1"/>
</dbReference>
<evidence type="ECO:0000256" key="12">
    <source>
        <dbReference type="ARBA" id="ARBA00051157"/>
    </source>
</evidence>
<keyword evidence="11 13" id="KW-0411">Iron-sulfur</keyword>
<dbReference type="GO" id="GO:0051539">
    <property type="term" value="F:4 iron, 4 sulfur cluster binding"/>
    <property type="evidence" value="ECO:0007669"/>
    <property type="project" value="UniProtKB-KW"/>
</dbReference>
<feature type="binding site" evidence="13 14">
    <location>
        <position position="206"/>
    </location>
    <ligand>
        <name>[2Fe-2S] cluster</name>
        <dbReference type="ChEBI" id="CHEBI:190135"/>
    </ligand>
</feature>
<dbReference type="Gene3D" id="3.20.20.70">
    <property type="entry name" value="Aldolase class I"/>
    <property type="match status" value="1"/>
</dbReference>
<feature type="binding site" evidence="13 14">
    <location>
        <position position="114"/>
    </location>
    <ligand>
        <name>[2Fe-2S] cluster</name>
        <dbReference type="ChEBI" id="CHEBI:190135"/>
    </ligand>
</feature>
<keyword evidence="8 13" id="KW-0479">Metal-binding</keyword>
<dbReference type="CDD" id="cd01335">
    <property type="entry name" value="Radical_SAM"/>
    <property type="match status" value="1"/>
</dbReference>
<dbReference type="GO" id="GO:0005506">
    <property type="term" value="F:iron ion binding"/>
    <property type="evidence" value="ECO:0007669"/>
    <property type="project" value="UniProtKB-UniRule"/>
</dbReference>
<protein>
    <recommendedName>
        <fullName evidence="3 13">Biotin synthase</fullName>
        <ecNumber evidence="3 13">2.8.1.6</ecNumber>
    </recommendedName>
</protein>
<evidence type="ECO:0000313" key="17">
    <source>
        <dbReference type="Proteomes" id="UP000031307"/>
    </source>
</evidence>
<evidence type="ECO:0000256" key="10">
    <source>
        <dbReference type="ARBA" id="ARBA00023004"/>
    </source>
</evidence>
<evidence type="ECO:0000256" key="9">
    <source>
        <dbReference type="ARBA" id="ARBA00022756"/>
    </source>
</evidence>
<dbReference type="NCBIfam" id="TIGR00433">
    <property type="entry name" value="bioB"/>
    <property type="match status" value="1"/>
</dbReference>
<proteinExistence type="inferred from homology"/>
<evidence type="ECO:0000256" key="8">
    <source>
        <dbReference type="ARBA" id="ARBA00022723"/>
    </source>
</evidence>
<comment type="catalytic activity">
    <reaction evidence="12 13">
        <text>(4R,5S)-dethiobiotin + (sulfur carrier)-SH + 2 reduced [2Fe-2S]-[ferredoxin] + 2 S-adenosyl-L-methionine = (sulfur carrier)-H + biotin + 2 5'-deoxyadenosine + 2 L-methionine + 2 oxidized [2Fe-2S]-[ferredoxin]</text>
        <dbReference type="Rhea" id="RHEA:22060"/>
        <dbReference type="Rhea" id="RHEA-COMP:10000"/>
        <dbReference type="Rhea" id="RHEA-COMP:10001"/>
        <dbReference type="Rhea" id="RHEA-COMP:14737"/>
        <dbReference type="Rhea" id="RHEA-COMP:14739"/>
        <dbReference type="ChEBI" id="CHEBI:17319"/>
        <dbReference type="ChEBI" id="CHEBI:29917"/>
        <dbReference type="ChEBI" id="CHEBI:33737"/>
        <dbReference type="ChEBI" id="CHEBI:33738"/>
        <dbReference type="ChEBI" id="CHEBI:57586"/>
        <dbReference type="ChEBI" id="CHEBI:57844"/>
        <dbReference type="ChEBI" id="CHEBI:59789"/>
        <dbReference type="ChEBI" id="CHEBI:64428"/>
        <dbReference type="ChEBI" id="CHEBI:149473"/>
        <dbReference type="EC" id="2.8.1.6"/>
    </reaction>
</comment>
<feature type="binding site" evidence="13 14">
    <location>
        <position position="74"/>
    </location>
    <ligand>
        <name>[4Fe-4S] cluster</name>
        <dbReference type="ChEBI" id="CHEBI:49883"/>
        <note>4Fe-4S-S-AdoMet</note>
    </ligand>
</feature>
<comment type="cofactor">
    <cofactor evidence="14">
        <name>[2Fe-2S] cluster</name>
        <dbReference type="ChEBI" id="CHEBI:190135"/>
    </cofactor>
    <text evidence="14">Binds 1 [2Fe-2S] cluster. The cluster is coordinated with 3 cysteines and 1 arginine.</text>
</comment>
<evidence type="ECO:0000256" key="3">
    <source>
        <dbReference type="ARBA" id="ARBA00012236"/>
    </source>
</evidence>
<comment type="pathway">
    <text evidence="1 13">Cofactor biosynthesis; biotin biosynthesis; biotin from 7,8-diaminononanoate: step 2/2.</text>
</comment>
<comment type="caution">
    <text evidence="16">The sequence shown here is derived from an EMBL/GenBank/DDBJ whole genome shotgun (WGS) entry which is preliminary data.</text>
</comment>
<dbReference type="GO" id="GO:0051537">
    <property type="term" value="F:2 iron, 2 sulfur cluster binding"/>
    <property type="evidence" value="ECO:0007669"/>
    <property type="project" value="UniProtKB-KW"/>
</dbReference>
<keyword evidence="5 13" id="KW-0808">Transferase</keyword>
<evidence type="ECO:0000256" key="13">
    <source>
        <dbReference type="HAMAP-Rule" id="MF_01694"/>
    </source>
</evidence>
<keyword evidence="10 13" id="KW-0408">Iron</keyword>
<dbReference type="GO" id="GO:0009102">
    <property type="term" value="P:biotin biosynthetic process"/>
    <property type="evidence" value="ECO:0007669"/>
    <property type="project" value="UniProtKB-UniRule"/>
</dbReference>
<keyword evidence="9 13" id="KW-0093">Biotin biosynthesis</keyword>
<dbReference type="PANTHER" id="PTHR22976:SF2">
    <property type="entry name" value="BIOTIN SYNTHASE, MITOCHONDRIAL"/>
    <property type="match status" value="1"/>
</dbReference>
<dbReference type="Pfam" id="PF04055">
    <property type="entry name" value="Radical_SAM"/>
    <property type="match status" value="1"/>
</dbReference>
<dbReference type="EC" id="2.8.1.6" evidence="3 13"/>
<accession>A0A0C1ECF2</accession>
<feature type="domain" description="Radical SAM core" evidence="15">
    <location>
        <begin position="55"/>
        <end position="283"/>
    </location>
</feature>
<dbReference type="InterPro" id="IPR024177">
    <property type="entry name" value="Biotin_synthase"/>
</dbReference>
<dbReference type="UniPathway" id="UPA00078">
    <property type="reaction ID" value="UER00162"/>
</dbReference>
<dbReference type="InterPro" id="IPR010722">
    <property type="entry name" value="BATS_dom"/>
</dbReference>
<feature type="binding site" evidence="13 14">
    <location>
        <position position="146"/>
    </location>
    <ligand>
        <name>[2Fe-2S] cluster</name>
        <dbReference type="ChEBI" id="CHEBI:190135"/>
    </ligand>
</feature>
<dbReference type="InterPro" id="IPR006638">
    <property type="entry name" value="Elp3/MiaA/NifB-like_rSAM"/>
</dbReference>
<dbReference type="InterPro" id="IPR002684">
    <property type="entry name" value="Biotin_synth/BioAB"/>
</dbReference>
<dbReference type="GO" id="GO:0004076">
    <property type="term" value="F:biotin synthase activity"/>
    <property type="evidence" value="ECO:0007669"/>
    <property type="project" value="UniProtKB-UniRule"/>
</dbReference>
<dbReference type="FunFam" id="3.20.20.70:FF:000011">
    <property type="entry name" value="Biotin synthase"/>
    <property type="match status" value="1"/>
</dbReference>
<evidence type="ECO:0000256" key="5">
    <source>
        <dbReference type="ARBA" id="ARBA00022679"/>
    </source>
</evidence>
<dbReference type="PROSITE" id="PS51918">
    <property type="entry name" value="RADICAL_SAM"/>
    <property type="match status" value="1"/>
</dbReference>
<feature type="binding site" evidence="13 14">
    <location>
        <position position="70"/>
    </location>
    <ligand>
        <name>[4Fe-4S] cluster</name>
        <dbReference type="ChEBI" id="CHEBI:49883"/>
        <note>4Fe-4S-S-AdoMet</note>
    </ligand>
</feature>
<evidence type="ECO:0000256" key="14">
    <source>
        <dbReference type="PIRSR" id="PIRSR001619-1"/>
    </source>
</evidence>
<evidence type="ECO:0000259" key="15">
    <source>
        <dbReference type="PROSITE" id="PS51918"/>
    </source>
</evidence>
<reference evidence="16 17" key="1">
    <citation type="journal article" date="2014" name="Mol. Biol. Evol.">
        <title>Massive expansion of Ubiquitination-related gene families within the Chlamydiae.</title>
        <authorList>
            <person name="Domman D."/>
            <person name="Collingro A."/>
            <person name="Lagkouvardos I."/>
            <person name="Gehre L."/>
            <person name="Weinmaier T."/>
            <person name="Rattei T."/>
            <person name="Subtil A."/>
            <person name="Horn M."/>
        </authorList>
    </citation>
    <scope>NUCLEOTIDE SEQUENCE [LARGE SCALE GENOMIC DNA]</scope>
    <source>
        <strain evidence="16 17">OEW1</strain>
    </source>
</reference>
<dbReference type="InterPro" id="IPR013785">
    <property type="entry name" value="Aldolase_TIM"/>
</dbReference>
<feature type="binding site" evidence="13 14">
    <location>
        <position position="278"/>
    </location>
    <ligand>
        <name>[2Fe-2S] cluster</name>
        <dbReference type="ChEBI" id="CHEBI:190135"/>
    </ligand>
</feature>
<dbReference type="SMART" id="SM00876">
    <property type="entry name" value="BATS"/>
    <property type="match status" value="1"/>
</dbReference>
<comment type="subunit">
    <text evidence="13">Homodimer.</text>
</comment>
<name>A0A0C1ECF2_9BACT</name>
<feature type="binding site" evidence="13 14">
    <location>
        <position position="77"/>
    </location>
    <ligand>
        <name>[4Fe-4S] cluster</name>
        <dbReference type="ChEBI" id="CHEBI:49883"/>
        <note>4Fe-4S-S-AdoMet</note>
    </ligand>
</feature>
<evidence type="ECO:0000313" key="16">
    <source>
        <dbReference type="EMBL" id="KIA77733.1"/>
    </source>
</evidence>
<organism evidence="16 17">
    <name type="scientific">Parachlamydia acanthamoebae</name>
    <dbReference type="NCBI Taxonomy" id="83552"/>
    <lineage>
        <taxon>Bacteria</taxon>
        <taxon>Pseudomonadati</taxon>
        <taxon>Chlamydiota</taxon>
        <taxon>Chlamydiia</taxon>
        <taxon>Parachlamydiales</taxon>
        <taxon>Parachlamydiaceae</taxon>
        <taxon>Parachlamydia</taxon>
    </lineage>
</organism>
<keyword evidence="4 13" id="KW-0004">4Fe-4S</keyword>
<keyword evidence="6 13" id="KW-0949">S-adenosyl-L-methionine</keyword>
<evidence type="ECO:0000256" key="6">
    <source>
        <dbReference type="ARBA" id="ARBA00022691"/>
    </source>
</evidence>
<gene>
    <name evidence="13 16" type="primary">bioB</name>
    <name evidence="16" type="ORF">DB43_FU00090</name>
</gene>
<dbReference type="HAMAP" id="MF_01694">
    <property type="entry name" value="BioB"/>
    <property type="match status" value="1"/>
</dbReference>
<dbReference type="SMART" id="SM00729">
    <property type="entry name" value="Elp3"/>
    <property type="match status" value="1"/>
</dbReference>
<dbReference type="PANTHER" id="PTHR22976">
    <property type="entry name" value="BIOTIN SYNTHASE"/>
    <property type="match status" value="1"/>
</dbReference>
<evidence type="ECO:0000256" key="4">
    <source>
        <dbReference type="ARBA" id="ARBA00022485"/>
    </source>
</evidence>
<dbReference type="InterPro" id="IPR058240">
    <property type="entry name" value="rSAM_sf"/>
</dbReference>
<comment type="cofactor">
    <cofactor evidence="13">
        <name>[2Fe-2S] cluster</name>
        <dbReference type="ChEBI" id="CHEBI:190135"/>
    </cofactor>
    <text evidence="13">Binds 1 [2Fe-2S] cluster. The cluster is coordinated with 3 cysteines and 1 arginine.</text>
</comment>
<dbReference type="Pfam" id="PF06968">
    <property type="entry name" value="BATS"/>
    <property type="match status" value="1"/>
</dbReference>
<dbReference type="PIRSF" id="PIRSF001619">
    <property type="entry name" value="Biotin_synth"/>
    <property type="match status" value="1"/>
</dbReference>
<dbReference type="SUPFAM" id="SSF102114">
    <property type="entry name" value="Radical SAM enzymes"/>
    <property type="match status" value="1"/>
</dbReference>
<dbReference type="PATRIC" id="fig|83552.4.peg.1077"/>
<comment type="similarity">
    <text evidence="2 13">Belongs to the radical SAM superfamily. Biotin synthase family.</text>
</comment>
<comment type="cofactor">
    <cofactor evidence="13 14">
        <name>[4Fe-4S] cluster</name>
        <dbReference type="ChEBI" id="CHEBI:49883"/>
    </cofactor>
    <text evidence="13 14">Binds 1 [4Fe-4S] cluster. The cluster is coordinated with 3 cysteines and an exchangeable S-adenosyl-L-methionine.</text>
</comment>
<evidence type="ECO:0000256" key="1">
    <source>
        <dbReference type="ARBA" id="ARBA00004942"/>
    </source>
</evidence>
<dbReference type="SFLD" id="SFLDG01278">
    <property type="entry name" value="biotin_synthase_like"/>
    <property type="match status" value="1"/>
</dbReference>
<dbReference type="InterPro" id="IPR007197">
    <property type="entry name" value="rSAM"/>
</dbReference>
<dbReference type="AlphaFoldDB" id="A0A0C1ECF2"/>
<dbReference type="Proteomes" id="UP000031307">
    <property type="component" value="Unassembled WGS sequence"/>
</dbReference>
<dbReference type="SFLD" id="SFLDG01060">
    <property type="entry name" value="BATS_domain_containing"/>
    <property type="match status" value="1"/>
</dbReference>
<comment type="function">
    <text evidence="13">Catalyzes the conversion of dethiobiotin (DTB) to biotin by the insertion of a sulfur atom into dethiobiotin via a radical-based mechanism.</text>
</comment>
<evidence type="ECO:0000256" key="11">
    <source>
        <dbReference type="ARBA" id="ARBA00023014"/>
    </source>
</evidence>
<dbReference type="EMBL" id="JSAM01000064">
    <property type="protein sequence ID" value="KIA77733.1"/>
    <property type="molecule type" value="Genomic_DNA"/>
</dbReference>
<sequence>MSAIQYDFILIKEQSMPYPIRHNWSREEISSIYHSPLLDLIFEAASVHRKFHASREIQLCTLLSIKTGGCPENCSYCPQSARYNTDVKAEALMQLEEVLDAAKNAKNAGSTRFCMGAAWRQVRNSPDFERVLVMVREVSQLGLEVCCCLGMLTEEQAKKLKEAGLHSYNHNVDSGEEFYPSIITSRTYQDRLNTLENVRKADLSVCCGGIIGLGEKSEDRISMLHTLATLPTHPDSVPINMLVSVKGTPLQNQAPIPVWEMLRMVATARLIMPQSMVRLSAGRLSLSDAEQALCFMAGANSIFTGDKLLTTPNPDFDRDQIMLKTLGLVSKPAEKSEEEETCECTTHA</sequence>
<evidence type="ECO:0000256" key="2">
    <source>
        <dbReference type="ARBA" id="ARBA00010765"/>
    </source>
</evidence>
<keyword evidence="7 13" id="KW-0001">2Fe-2S</keyword>
<dbReference type="SFLD" id="SFLDS00029">
    <property type="entry name" value="Radical_SAM"/>
    <property type="match status" value="1"/>
</dbReference>
<evidence type="ECO:0000256" key="7">
    <source>
        <dbReference type="ARBA" id="ARBA00022714"/>
    </source>
</evidence>